<reference evidence="1 2" key="1">
    <citation type="submission" date="2014-04" db="EMBL/GenBank/DDBJ databases">
        <authorList>
            <consortium name="DOE Joint Genome Institute"/>
            <person name="Kuo A."/>
            <person name="Kohler A."/>
            <person name="Costa M.D."/>
            <person name="Nagy L.G."/>
            <person name="Floudas D."/>
            <person name="Copeland A."/>
            <person name="Barry K.W."/>
            <person name="Cichocki N."/>
            <person name="Veneault-Fourrey C."/>
            <person name="LaButti K."/>
            <person name="Lindquist E.A."/>
            <person name="Lipzen A."/>
            <person name="Lundell T."/>
            <person name="Morin E."/>
            <person name="Murat C."/>
            <person name="Sun H."/>
            <person name="Tunlid A."/>
            <person name="Henrissat B."/>
            <person name="Grigoriev I.V."/>
            <person name="Hibbett D.S."/>
            <person name="Martin F."/>
            <person name="Nordberg H.P."/>
            <person name="Cantor M.N."/>
            <person name="Hua S.X."/>
        </authorList>
    </citation>
    <scope>NUCLEOTIDE SEQUENCE [LARGE SCALE GENOMIC DNA]</scope>
    <source>
        <strain evidence="1 2">441</strain>
    </source>
</reference>
<evidence type="ECO:0000313" key="1">
    <source>
        <dbReference type="EMBL" id="KIK30093.1"/>
    </source>
</evidence>
<reference evidence="2" key="2">
    <citation type="submission" date="2015-01" db="EMBL/GenBank/DDBJ databases">
        <title>Evolutionary Origins and Diversification of the Mycorrhizal Mutualists.</title>
        <authorList>
            <consortium name="DOE Joint Genome Institute"/>
            <consortium name="Mycorrhizal Genomics Consortium"/>
            <person name="Kohler A."/>
            <person name="Kuo A."/>
            <person name="Nagy L.G."/>
            <person name="Floudas D."/>
            <person name="Copeland A."/>
            <person name="Barry K.W."/>
            <person name="Cichocki N."/>
            <person name="Veneault-Fourrey C."/>
            <person name="LaButti K."/>
            <person name="Lindquist E.A."/>
            <person name="Lipzen A."/>
            <person name="Lundell T."/>
            <person name="Morin E."/>
            <person name="Murat C."/>
            <person name="Riley R."/>
            <person name="Ohm R."/>
            <person name="Sun H."/>
            <person name="Tunlid A."/>
            <person name="Henrissat B."/>
            <person name="Grigoriev I.V."/>
            <person name="Hibbett D.S."/>
            <person name="Martin F."/>
        </authorList>
    </citation>
    <scope>NUCLEOTIDE SEQUENCE [LARGE SCALE GENOMIC DNA]</scope>
    <source>
        <strain evidence="2">441</strain>
    </source>
</reference>
<sequence>MPTHQSDLLAMYDLKSDLSSLSRSVLYQKGLLTLTSPPSASSACECEPRTDGPPKECPCASVVAVVPTRAQLVPDAESLVIEIRASYFFFM</sequence>
<dbReference type="EMBL" id="KN833687">
    <property type="protein sequence ID" value="KIK30093.1"/>
    <property type="molecule type" value="Genomic_DNA"/>
</dbReference>
<name>A0A0D0ADG5_9AGAM</name>
<proteinExistence type="predicted"/>
<evidence type="ECO:0000313" key="2">
    <source>
        <dbReference type="Proteomes" id="UP000054018"/>
    </source>
</evidence>
<organism evidence="1 2">
    <name type="scientific">Pisolithus microcarpus 441</name>
    <dbReference type="NCBI Taxonomy" id="765257"/>
    <lineage>
        <taxon>Eukaryota</taxon>
        <taxon>Fungi</taxon>
        <taxon>Dikarya</taxon>
        <taxon>Basidiomycota</taxon>
        <taxon>Agaricomycotina</taxon>
        <taxon>Agaricomycetes</taxon>
        <taxon>Agaricomycetidae</taxon>
        <taxon>Boletales</taxon>
        <taxon>Sclerodermatineae</taxon>
        <taxon>Pisolithaceae</taxon>
        <taxon>Pisolithus</taxon>
    </lineage>
</organism>
<dbReference type="HOGENOM" id="CLU_2427882_0_0_1"/>
<dbReference type="AlphaFoldDB" id="A0A0D0ADG5"/>
<gene>
    <name evidence="1" type="ORF">PISMIDRAFT_671129</name>
</gene>
<accession>A0A0D0ADG5</accession>
<keyword evidence="2" id="KW-1185">Reference proteome</keyword>
<dbReference type="Proteomes" id="UP000054018">
    <property type="component" value="Unassembled WGS sequence"/>
</dbReference>
<protein>
    <submittedName>
        <fullName evidence="1">Uncharacterized protein</fullName>
    </submittedName>
</protein>